<dbReference type="EMBL" id="CP054540">
    <property type="protein sequence ID" value="QSL65964.1"/>
    <property type="molecule type" value="Genomic_DNA"/>
</dbReference>
<evidence type="ECO:0000256" key="1">
    <source>
        <dbReference type="SAM" id="Coils"/>
    </source>
</evidence>
<dbReference type="GO" id="GO:0003779">
    <property type="term" value="F:actin binding"/>
    <property type="evidence" value="ECO:0007669"/>
    <property type="project" value="TreeGrafter"/>
</dbReference>
<dbReference type="PANTHER" id="PTHR12751">
    <property type="entry name" value="PHOSPHATASE AND ACTIN REGULATOR PHACTR"/>
    <property type="match status" value="1"/>
</dbReference>
<feature type="coiled-coil region" evidence="1">
    <location>
        <begin position="421"/>
        <end position="448"/>
    </location>
</feature>
<dbReference type="AlphaFoldDB" id="A0A899G0A3"/>
<evidence type="ECO:0000313" key="3">
    <source>
        <dbReference type="Proteomes" id="UP000663699"/>
    </source>
</evidence>
<dbReference type="GO" id="GO:0030036">
    <property type="term" value="P:actin cytoskeleton organization"/>
    <property type="evidence" value="ECO:0007669"/>
    <property type="project" value="TreeGrafter"/>
</dbReference>
<dbReference type="Proteomes" id="UP000663699">
    <property type="component" value="Chromosome 9"/>
</dbReference>
<protein>
    <submittedName>
        <fullName evidence="2">Uncharacterized protein</fullName>
    </submittedName>
</protein>
<dbReference type="OrthoDB" id="9834376at2759"/>
<name>A0A899G0A3_9ASCO</name>
<sequence length="611" mass="69346">MAAASVVQNWATEEQQQSSRISSNRVSFLHGYSYYNKAEYNSDEYPFSRSRNTGIHNRSKDRYMVRSLPRIDPRSASAININNIYIQHHRPYASVISPGYLRQELKRSIHSRDYPLLSPRSLHQVHRRPSEKHILDKHLRISSNNRNNGYPFPGSTASSVYNINSHVSNTSFQTDNTRVLQYKTASKPSANVEIDVSISPTNDGKNAESRVFIEELEPNVNNEISKIKNVEMETTPELNENSFISNTEQNVIQNDHSSNPKFFVPFEKTKSFKSKILKVLSFTSLSSLETINTNNVHHTKNHAYSQNISNDTAQIGDIATNSEIYSFSNKLTSPDNISITSTASSASFILRKISKEGKGMLKRSKKTLSNIFKGTLHFEDSKIAMSKEYKKSMIEKINKTNVETKNSIDSFHNSLESSINIQKDENNLLKLSNQIQEQEKDIHIEKDTSISQSTCENTSMSITAISDPAKESKNTQSTCFKPCPPTKKGILKYADWSSTIPNLKPSHSLTDIPIQFAPPIPLELVTFNDVPNTLSSTEASITKSAKSLSFSPKITIYDTWPSFEYDRRGEIATCNRLTPILAQRIKEELNTYKLDEMIVHEQSRRFTHFFN</sequence>
<organism evidence="2 3">
    <name type="scientific">Pneumocystis wakefieldiae</name>
    <dbReference type="NCBI Taxonomy" id="38082"/>
    <lineage>
        <taxon>Eukaryota</taxon>
        <taxon>Fungi</taxon>
        <taxon>Dikarya</taxon>
        <taxon>Ascomycota</taxon>
        <taxon>Taphrinomycotina</taxon>
        <taxon>Pneumocystomycetes</taxon>
        <taxon>Pneumocystaceae</taxon>
        <taxon>Pneumocystis</taxon>
    </lineage>
</organism>
<gene>
    <name evidence="2" type="ORF">MERGE_003101</name>
</gene>
<dbReference type="PANTHER" id="PTHR12751:SF18">
    <property type="entry name" value="PHOSPHATASE AND ACTIN REGULATOR 1"/>
    <property type="match status" value="1"/>
</dbReference>
<evidence type="ECO:0000313" key="2">
    <source>
        <dbReference type="EMBL" id="QSL65964.1"/>
    </source>
</evidence>
<proteinExistence type="predicted"/>
<keyword evidence="1" id="KW-0175">Coiled coil</keyword>
<keyword evidence="3" id="KW-1185">Reference proteome</keyword>
<accession>A0A899G0A3</accession>
<reference evidence="2" key="1">
    <citation type="submission" date="2020-06" db="EMBL/GenBank/DDBJ databases">
        <title>Genomes of multiple members of Pneumocystis genus reveal paths to human pathogen Pneumocystis jirovecii.</title>
        <authorList>
            <person name="Cisse O.H."/>
            <person name="Ma L."/>
            <person name="Dekker J."/>
            <person name="Khil P."/>
            <person name="Jo J."/>
            <person name="Brenchley J."/>
            <person name="Blair R."/>
            <person name="Pahar B."/>
            <person name="Chabe M."/>
            <person name="Van Rompay K.A."/>
            <person name="Keesler R."/>
            <person name="Sukura A."/>
            <person name="Hirsch V."/>
            <person name="Kutty G."/>
            <person name="Liu Y."/>
            <person name="Peng L."/>
            <person name="Chen J."/>
            <person name="Song J."/>
            <person name="Weissenbacher-Lang C."/>
            <person name="Xu J."/>
            <person name="Upham N.S."/>
            <person name="Stajich J.E."/>
            <person name="Cuomo C.A."/>
            <person name="Cushion M.T."/>
            <person name="Kovacs J.A."/>
        </authorList>
    </citation>
    <scope>NUCLEOTIDE SEQUENCE</scope>
    <source>
        <strain evidence="2">2A</strain>
    </source>
</reference>